<dbReference type="PANTHER" id="PTHR34614:SF2">
    <property type="entry name" value="TRANSPOSASE IS4-LIKE DOMAIN-CONTAINING PROTEIN"/>
    <property type="match status" value="1"/>
</dbReference>
<comment type="caution">
    <text evidence="1">The sequence shown here is derived from an EMBL/GenBank/DDBJ whole genome shotgun (WGS) entry which is preliminary data.</text>
</comment>
<evidence type="ECO:0000313" key="2">
    <source>
        <dbReference type="Proteomes" id="UP000189670"/>
    </source>
</evidence>
<name>A0A1V1NSC5_9BACT</name>
<dbReference type="AlphaFoldDB" id="A0A1V1NSC5"/>
<evidence type="ECO:0008006" key="3">
    <source>
        <dbReference type="Google" id="ProtNLM"/>
    </source>
</evidence>
<dbReference type="Proteomes" id="UP000189670">
    <property type="component" value="Unassembled WGS sequence"/>
</dbReference>
<accession>A0A1V1NSC5</accession>
<protein>
    <recommendedName>
        <fullName evidence="3">Transposase IS4-like domain-containing protein</fullName>
    </recommendedName>
</protein>
<proteinExistence type="predicted"/>
<dbReference type="PANTHER" id="PTHR34614">
    <property type="match status" value="1"/>
</dbReference>
<reference evidence="2" key="1">
    <citation type="submission" date="2012-11" db="EMBL/GenBank/DDBJ databases">
        <authorList>
            <person name="Lucero-Rivera Y.E."/>
            <person name="Tovar-Ramirez D."/>
        </authorList>
    </citation>
    <scope>NUCLEOTIDE SEQUENCE [LARGE SCALE GENOMIC DNA]</scope>
    <source>
        <strain evidence="2">Araruama</strain>
    </source>
</reference>
<organism evidence="1 2">
    <name type="scientific">Candidatus Magnetoglobus multicellularis str. Araruama</name>
    <dbReference type="NCBI Taxonomy" id="890399"/>
    <lineage>
        <taxon>Bacteria</taxon>
        <taxon>Pseudomonadati</taxon>
        <taxon>Thermodesulfobacteriota</taxon>
        <taxon>Desulfobacteria</taxon>
        <taxon>Desulfobacterales</taxon>
        <taxon>Desulfobacteraceae</taxon>
        <taxon>Candidatus Magnetoglobus</taxon>
    </lineage>
</organism>
<sequence>MASAQWAIELLASRRFKRYLRVTKAGKICIDKKAIKEAARYDGKWVIETNDDTISLEDAALGYKSLMVIERCFRSLKRTQIKMMPMYHWVSRRIEAHVKICVMALMIERIAELECKLPWAQIREALDELQVTEFFNLKYRVLMRNEVTSKTRNILNLLKINPPKQVLDLQPVP</sequence>
<evidence type="ECO:0000313" key="1">
    <source>
        <dbReference type="EMBL" id="ETR65464.1"/>
    </source>
</evidence>
<gene>
    <name evidence="1" type="ORF">OMM_06039</name>
</gene>
<dbReference type="EMBL" id="ATBP01002796">
    <property type="protein sequence ID" value="ETR65464.1"/>
    <property type="molecule type" value="Genomic_DNA"/>
</dbReference>